<reference evidence="8 11" key="1">
    <citation type="submission" date="2020-04" db="EMBL/GenBank/DDBJ databases">
        <title>Achromobacter ruhlandii genome sequencing and assembly.</title>
        <authorList>
            <person name="Martins R.C.R."/>
            <person name="Perdigao-Neto L.V."/>
            <person name="Levin A.S.S."/>
            <person name="Costa S.F."/>
        </authorList>
    </citation>
    <scope>NUCLEOTIDE SEQUENCE [LARGE SCALE GENOMIC DNA]</scope>
    <source>
        <strain evidence="8 11">9035ralo</strain>
    </source>
</reference>
<dbReference type="FunFam" id="1.10.10.10:FF:000001">
    <property type="entry name" value="LysR family transcriptional regulator"/>
    <property type="match status" value="1"/>
</dbReference>
<keyword evidence="2" id="KW-0805">Transcription regulation</keyword>
<keyword evidence="4" id="KW-0804">Transcription</keyword>
<dbReference type="InterPro" id="IPR000847">
    <property type="entry name" value="LysR_HTH_N"/>
</dbReference>
<dbReference type="EMBL" id="CADILJ010000064">
    <property type="protein sequence ID" value="CAB3955641.1"/>
    <property type="molecule type" value="Genomic_DNA"/>
</dbReference>
<dbReference type="PROSITE" id="PS50931">
    <property type="entry name" value="HTH_LYSR"/>
    <property type="match status" value="1"/>
</dbReference>
<dbReference type="PANTHER" id="PTHR30126:SF94">
    <property type="entry name" value="LYSR FAMILY TRANSCRIPTIONAL REGULATOR"/>
    <property type="match status" value="1"/>
</dbReference>
<dbReference type="InterPro" id="IPR036390">
    <property type="entry name" value="WH_DNA-bd_sf"/>
</dbReference>
<feature type="domain" description="HTH lysR-type" evidence="5">
    <location>
        <begin position="1"/>
        <end position="58"/>
    </location>
</feature>
<keyword evidence="10" id="KW-1185">Reference proteome</keyword>
<proteinExistence type="inferred from homology"/>
<evidence type="ECO:0000313" key="9">
    <source>
        <dbReference type="Proteomes" id="UP000494122"/>
    </source>
</evidence>
<sequence length="299" mass="32450">MTLKQLEAFYWAATCKNFAIAANRLNISVSSLSKRIGELESSIGAALFSRSARSATLTALGEQLVPHAKDLLRNADQFMQQASNNLSYSGRCRFGAGELTAMTWMAGLIAVIQQAHPNLLVEPFVGVGELVERGLEEGELDFAVIAGPSSRASLASRVIGSAHFEWVVSARAVPDAASLEPADLPGLTLITLPQSSGAIRILDDWLTEQRVSPGRNQCCNSWPGIAAMLRQGLGLGFLPAAWAQVLIQRGDLQPLSRFPPLRPLAYTFQWRRDDTRPMLESLRTHAQACLDFHAPAGML</sequence>
<dbReference type="GO" id="GO:0000976">
    <property type="term" value="F:transcription cis-regulatory region binding"/>
    <property type="evidence" value="ECO:0007669"/>
    <property type="project" value="TreeGrafter"/>
</dbReference>
<protein>
    <submittedName>
        <fullName evidence="6">HTH-type transcriptional regulator GltR</fullName>
    </submittedName>
    <submittedName>
        <fullName evidence="8">LysR family transcriptional regulator</fullName>
    </submittedName>
</protein>
<dbReference type="Proteomes" id="UP000494122">
    <property type="component" value="Unassembled WGS sequence"/>
</dbReference>
<evidence type="ECO:0000256" key="4">
    <source>
        <dbReference type="ARBA" id="ARBA00023163"/>
    </source>
</evidence>
<dbReference type="RefSeq" id="WP_049074773.1">
    <property type="nucleotide sequence ID" value="NZ_CADIJL010000009.1"/>
</dbReference>
<dbReference type="Proteomes" id="UP000542405">
    <property type="component" value="Unassembled WGS sequence"/>
</dbReference>
<dbReference type="EMBL" id="JABBZE010000022">
    <property type="protein sequence ID" value="NMU89142.1"/>
    <property type="molecule type" value="Genomic_DNA"/>
</dbReference>
<dbReference type="CDD" id="cd05466">
    <property type="entry name" value="PBP2_LTTR_substrate"/>
    <property type="match status" value="1"/>
</dbReference>
<dbReference type="Proteomes" id="UP000494161">
    <property type="component" value="Unassembled WGS sequence"/>
</dbReference>
<evidence type="ECO:0000256" key="3">
    <source>
        <dbReference type="ARBA" id="ARBA00023125"/>
    </source>
</evidence>
<dbReference type="Pfam" id="PF03466">
    <property type="entry name" value="LysR_substrate"/>
    <property type="match status" value="1"/>
</dbReference>
<evidence type="ECO:0000313" key="7">
    <source>
        <dbReference type="EMBL" id="CAB3955641.1"/>
    </source>
</evidence>
<evidence type="ECO:0000313" key="10">
    <source>
        <dbReference type="Proteomes" id="UP000494161"/>
    </source>
</evidence>
<evidence type="ECO:0000259" key="5">
    <source>
        <dbReference type="PROSITE" id="PS50931"/>
    </source>
</evidence>
<dbReference type="SUPFAM" id="SSF46785">
    <property type="entry name" value="Winged helix' DNA-binding domain"/>
    <property type="match status" value="1"/>
</dbReference>
<dbReference type="SUPFAM" id="SSF53850">
    <property type="entry name" value="Periplasmic binding protein-like II"/>
    <property type="match status" value="1"/>
</dbReference>
<comment type="similarity">
    <text evidence="1">Belongs to the LysR transcriptional regulatory family.</text>
</comment>
<evidence type="ECO:0000313" key="6">
    <source>
        <dbReference type="EMBL" id="CAB3887697.1"/>
    </source>
</evidence>
<dbReference type="Gene3D" id="3.40.190.10">
    <property type="entry name" value="Periplasmic binding protein-like II"/>
    <property type="match status" value="2"/>
</dbReference>
<evidence type="ECO:0000256" key="2">
    <source>
        <dbReference type="ARBA" id="ARBA00023015"/>
    </source>
</evidence>
<dbReference type="GeneID" id="94358347"/>
<name>A0A1D8ID05_9BURK</name>
<dbReference type="Gene3D" id="1.10.10.10">
    <property type="entry name" value="Winged helix-like DNA-binding domain superfamily/Winged helix DNA-binding domain"/>
    <property type="match status" value="1"/>
</dbReference>
<gene>
    <name evidence="6" type="primary">gltR_6</name>
    <name evidence="7" type="synonym">gltR_3</name>
    <name evidence="8" type="ORF">HGQ98_04515</name>
    <name evidence="6" type="ORF">LMG3328_03623</name>
    <name evidence="7" type="ORF">LMG7053_04766</name>
</gene>
<keyword evidence="3" id="KW-0238">DNA-binding</keyword>
<dbReference type="GO" id="GO:0003700">
    <property type="term" value="F:DNA-binding transcription factor activity"/>
    <property type="evidence" value="ECO:0007669"/>
    <property type="project" value="InterPro"/>
</dbReference>
<organism evidence="8 11">
    <name type="scientific">Achromobacter ruhlandii</name>
    <dbReference type="NCBI Taxonomy" id="72557"/>
    <lineage>
        <taxon>Bacteria</taxon>
        <taxon>Pseudomonadati</taxon>
        <taxon>Pseudomonadota</taxon>
        <taxon>Betaproteobacteria</taxon>
        <taxon>Burkholderiales</taxon>
        <taxon>Alcaligenaceae</taxon>
        <taxon>Achromobacter</taxon>
    </lineage>
</organism>
<dbReference type="PANTHER" id="PTHR30126">
    <property type="entry name" value="HTH-TYPE TRANSCRIPTIONAL REGULATOR"/>
    <property type="match status" value="1"/>
</dbReference>
<reference evidence="9 10" key="2">
    <citation type="submission" date="2020-04" db="EMBL/GenBank/DDBJ databases">
        <authorList>
            <person name="De Canck E."/>
        </authorList>
    </citation>
    <scope>NUCLEOTIDE SEQUENCE [LARGE SCALE GENOMIC DNA]</scope>
    <source>
        <strain evidence="6 9">LMG 3328</strain>
        <strain evidence="7 10">LMG 7053</strain>
    </source>
</reference>
<evidence type="ECO:0000313" key="11">
    <source>
        <dbReference type="Proteomes" id="UP000542405"/>
    </source>
</evidence>
<evidence type="ECO:0000256" key="1">
    <source>
        <dbReference type="ARBA" id="ARBA00009437"/>
    </source>
</evidence>
<dbReference type="EMBL" id="CADILE010000010">
    <property type="protein sequence ID" value="CAB3887697.1"/>
    <property type="molecule type" value="Genomic_DNA"/>
</dbReference>
<dbReference type="AlphaFoldDB" id="A0A1D8ID05"/>
<dbReference type="InterPro" id="IPR005119">
    <property type="entry name" value="LysR_subst-bd"/>
</dbReference>
<evidence type="ECO:0000313" key="8">
    <source>
        <dbReference type="EMBL" id="NMU89142.1"/>
    </source>
</evidence>
<dbReference type="InterPro" id="IPR036388">
    <property type="entry name" value="WH-like_DNA-bd_sf"/>
</dbReference>
<accession>A0A1D8ID05</accession>
<dbReference type="Pfam" id="PF00126">
    <property type="entry name" value="HTH_1"/>
    <property type="match status" value="1"/>
</dbReference>